<dbReference type="Pfam" id="PF01408">
    <property type="entry name" value="GFO_IDH_MocA"/>
    <property type="match status" value="1"/>
</dbReference>
<dbReference type="KEGG" id="tpla:ElP_29650"/>
<dbReference type="InterPro" id="IPR050984">
    <property type="entry name" value="Gfo/Idh/MocA_domain"/>
</dbReference>
<evidence type="ECO:0000313" key="6">
    <source>
        <dbReference type="Proteomes" id="UP000317835"/>
    </source>
</evidence>
<evidence type="ECO:0000256" key="2">
    <source>
        <dbReference type="ARBA" id="ARBA00023002"/>
    </source>
</evidence>
<dbReference type="Pfam" id="PF22725">
    <property type="entry name" value="GFO_IDH_MocA_C3"/>
    <property type="match status" value="1"/>
</dbReference>
<comment type="similarity">
    <text evidence="1">Belongs to the Gfo/Idh/MocA family.</text>
</comment>
<dbReference type="SUPFAM" id="SSF55347">
    <property type="entry name" value="Glyceraldehyde-3-phosphate dehydrogenase-like, C-terminal domain"/>
    <property type="match status" value="1"/>
</dbReference>
<dbReference type="AlphaFoldDB" id="A0A518H2M3"/>
<dbReference type="PANTHER" id="PTHR22604">
    <property type="entry name" value="OXIDOREDUCTASES"/>
    <property type="match status" value="1"/>
</dbReference>
<dbReference type="GO" id="GO:0047061">
    <property type="term" value="F:glucose-fructose oxidoreductase activity"/>
    <property type="evidence" value="ECO:0007669"/>
    <property type="project" value="UniProtKB-EC"/>
</dbReference>
<reference evidence="5 6" key="1">
    <citation type="submission" date="2019-02" db="EMBL/GenBank/DDBJ databases">
        <title>Deep-cultivation of Planctomycetes and their phenomic and genomic characterization uncovers novel biology.</title>
        <authorList>
            <person name="Wiegand S."/>
            <person name="Jogler M."/>
            <person name="Boedeker C."/>
            <person name="Pinto D."/>
            <person name="Vollmers J."/>
            <person name="Rivas-Marin E."/>
            <person name="Kohn T."/>
            <person name="Peeters S.H."/>
            <person name="Heuer A."/>
            <person name="Rast P."/>
            <person name="Oberbeckmann S."/>
            <person name="Bunk B."/>
            <person name="Jeske O."/>
            <person name="Meyerdierks A."/>
            <person name="Storesund J.E."/>
            <person name="Kallscheuer N."/>
            <person name="Luecker S."/>
            <person name="Lage O.M."/>
            <person name="Pohl T."/>
            <person name="Merkel B.J."/>
            <person name="Hornburger P."/>
            <person name="Mueller R.-W."/>
            <person name="Bruemmer F."/>
            <person name="Labrenz M."/>
            <person name="Spormann A.M."/>
            <person name="Op den Camp H."/>
            <person name="Overmann J."/>
            <person name="Amann R."/>
            <person name="Jetten M.S.M."/>
            <person name="Mascher T."/>
            <person name="Medema M.H."/>
            <person name="Devos D.P."/>
            <person name="Kaster A.-K."/>
            <person name="Ovreas L."/>
            <person name="Rohde M."/>
            <person name="Galperin M.Y."/>
            <person name="Jogler C."/>
        </authorList>
    </citation>
    <scope>NUCLEOTIDE SEQUENCE [LARGE SCALE GENOMIC DNA]</scope>
    <source>
        <strain evidence="5 6">ElP</strain>
    </source>
</reference>
<name>A0A518H2M3_9BACT</name>
<dbReference type="RefSeq" id="WP_145270392.1">
    <property type="nucleotide sequence ID" value="NZ_CP036426.1"/>
</dbReference>
<dbReference type="EC" id="1.1.99.28" evidence="5"/>
<protein>
    <submittedName>
        <fullName evidence="5">Glucose--fructose oxidoreductase</fullName>
        <ecNumber evidence="5">1.1.99.28</ecNumber>
    </submittedName>
</protein>
<sequence>MPSSAPPPRPIRWGILGCARITRRGLAPGILASESGTLHALASRDGETATAWAGEFGAARAYGDYRAVLDDPEVDAVYIPLPNELHRPWVLAAAEAGKHVLCEKPLALDAREAAEMVDHCRSRGVLLMEAFMWRHQPRTAELLGLVRSGGLGTLRLVRSSFSFPIDPGDWRLDPARGGGALWDVGCYGVNTCRLFAGAEPVAVRAMQRPHPSGVELTLTAELAFPGGVIGLVDCSFEAPFRCEYELVGTSGSIRVPDAYLPPARPTALRFAADGGPDADVEGAGPESLSFDGADQYARMVDAFARAVSSGSLDLPAEDGLAQMRALDLIRSSALVVGG</sequence>
<dbReference type="Proteomes" id="UP000317835">
    <property type="component" value="Chromosome"/>
</dbReference>
<dbReference type="InterPro" id="IPR000683">
    <property type="entry name" value="Gfo/Idh/MocA-like_OxRdtase_N"/>
</dbReference>
<accession>A0A518H2M3</accession>
<dbReference type="InterPro" id="IPR055170">
    <property type="entry name" value="GFO_IDH_MocA-like_dom"/>
</dbReference>
<organism evidence="5 6">
    <name type="scientific">Tautonia plasticadhaerens</name>
    <dbReference type="NCBI Taxonomy" id="2527974"/>
    <lineage>
        <taxon>Bacteria</taxon>
        <taxon>Pseudomonadati</taxon>
        <taxon>Planctomycetota</taxon>
        <taxon>Planctomycetia</taxon>
        <taxon>Isosphaerales</taxon>
        <taxon>Isosphaeraceae</taxon>
        <taxon>Tautonia</taxon>
    </lineage>
</organism>
<dbReference type="PANTHER" id="PTHR22604:SF105">
    <property type="entry name" value="TRANS-1,2-DIHYDROBENZENE-1,2-DIOL DEHYDROGENASE"/>
    <property type="match status" value="1"/>
</dbReference>
<dbReference type="OrthoDB" id="9783105at2"/>
<evidence type="ECO:0000259" key="4">
    <source>
        <dbReference type="Pfam" id="PF22725"/>
    </source>
</evidence>
<dbReference type="SUPFAM" id="SSF51735">
    <property type="entry name" value="NAD(P)-binding Rossmann-fold domains"/>
    <property type="match status" value="1"/>
</dbReference>
<dbReference type="GO" id="GO:0000166">
    <property type="term" value="F:nucleotide binding"/>
    <property type="evidence" value="ECO:0007669"/>
    <property type="project" value="InterPro"/>
</dbReference>
<feature type="domain" description="GFO/IDH/MocA-like oxidoreductase" evidence="4">
    <location>
        <begin position="144"/>
        <end position="254"/>
    </location>
</feature>
<evidence type="ECO:0000313" key="5">
    <source>
        <dbReference type="EMBL" id="QDV35063.1"/>
    </source>
</evidence>
<dbReference type="Gene3D" id="3.30.360.10">
    <property type="entry name" value="Dihydrodipicolinate Reductase, domain 2"/>
    <property type="match status" value="1"/>
</dbReference>
<dbReference type="InterPro" id="IPR036291">
    <property type="entry name" value="NAD(P)-bd_dom_sf"/>
</dbReference>
<evidence type="ECO:0000256" key="1">
    <source>
        <dbReference type="ARBA" id="ARBA00010928"/>
    </source>
</evidence>
<proteinExistence type="inferred from homology"/>
<dbReference type="EMBL" id="CP036426">
    <property type="protein sequence ID" value="QDV35063.1"/>
    <property type="molecule type" value="Genomic_DNA"/>
</dbReference>
<evidence type="ECO:0000259" key="3">
    <source>
        <dbReference type="Pfam" id="PF01408"/>
    </source>
</evidence>
<keyword evidence="6" id="KW-1185">Reference proteome</keyword>
<feature type="domain" description="Gfo/Idh/MocA-like oxidoreductase N-terminal" evidence="3">
    <location>
        <begin position="11"/>
        <end position="130"/>
    </location>
</feature>
<keyword evidence="2 5" id="KW-0560">Oxidoreductase</keyword>
<gene>
    <name evidence="5" type="primary">gfo_5</name>
    <name evidence="5" type="ORF">ElP_29650</name>
</gene>
<dbReference type="Gene3D" id="3.40.50.720">
    <property type="entry name" value="NAD(P)-binding Rossmann-like Domain"/>
    <property type="match status" value="1"/>
</dbReference>